<feature type="active site" evidence="7 8">
    <location>
        <position position="318"/>
    </location>
</feature>
<comment type="subcellular location">
    <subcellularLocation>
        <location evidence="7">Cytoplasm</location>
    </subcellularLocation>
</comment>
<dbReference type="EC" id="2.3.1.31" evidence="7"/>
<evidence type="ECO:0000256" key="6">
    <source>
        <dbReference type="ARBA" id="ARBA00023315"/>
    </source>
</evidence>
<feature type="active site" description="Nucleophile" evidence="7 8">
    <location>
        <position position="152"/>
    </location>
</feature>
<evidence type="ECO:0000256" key="7">
    <source>
        <dbReference type="HAMAP-Rule" id="MF_00296"/>
    </source>
</evidence>
<evidence type="ECO:0000313" key="11">
    <source>
        <dbReference type="Proteomes" id="UP000265431"/>
    </source>
</evidence>
<evidence type="ECO:0000256" key="5">
    <source>
        <dbReference type="ARBA" id="ARBA00023167"/>
    </source>
</evidence>
<feature type="binding site" evidence="7">
    <location>
        <position position="352"/>
    </location>
    <ligand>
        <name>substrate</name>
    </ligand>
</feature>
<comment type="caution">
    <text evidence="10">The sequence shown here is derived from an EMBL/GenBank/DDBJ whole genome shotgun (WGS) entry which is preliminary data.</text>
</comment>
<dbReference type="UniPathway" id="UPA00051">
    <property type="reaction ID" value="UER00074"/>
</dbReference>
<evidence type="ECO:0000256" key="1">
    <source>
        <dbReference type="ARBA" id="ARBA00011738"/>
    </source>
</evidence>
<feature type="domain" description="AB hydrolase-1" evidence="9">
    <location>
        <begin position="48"/>
        <end position="276"/>
    </location>
</feature>
<comment type="caution">
    <text evidence="7">Lacks conserved residue(s) required for the propagation of feature annotation.</text>
</comment>
<dbReference type="SUPFAM" id="SSF53474">
    <property type="entry name" value="alpha/beta-Hydrolases"/>
    <property type="match status" value="1"/>
</dbReference>
<comment type="similarity">
    <text evidence="7">Belongs to the AB hydrolase superfamily. MetX family.</text>
</comment>
<dbReference type="Gene3D" id="3.40.50.1820">
    <property type="entry name" value="alpha/beta hydrolase"/>
    <property type="match status" value="1"/>
</dbReference>
<comment type="pathway">
    <text evidence="7">Amino-acid biosynthesis; L-methionine biosynthesis via de novo pathway; O-acetyl-L-homoserine from L-homoserine: step 1/1.</text>
</comment>
<dbReference type="PANTHER" id="PTHR32268:SF11">
    <property type="entry name" value="HOMOSERINE O-ACETYLTRANSFERASE"/>
    <property type="match status" value="1"/>
</dbReference>
<evidence type="ECO:0000256" key="4">
    <source>
        <dbReference type="ARBA" id="ARBA00022679"/>
    </source>
</evidence>
<dbReference type="Pfam" id="PF00561">
    <property type="entry name" value="Abhydrolase_1"/>
    <property type="match status" value="1"/>
</dbReference>
<feature type="binding site" evidence="7">
    <location>
        <position position="222"/>
    </location>
    <ligand>
        <name>substrate</name>
    </ligand>
</feature>
<dbReference type="Proteomes" id="UP000265431">
    <property type="component" value="Unassembled WGS sequence"/>
</dbReference>
<dbReference type="PANTHER" id="PTHR32268">
    <property type="entry name" value="HOMOSERINE O-ACETYLTRANSFERASE"/>
    <property type="match status" value="1"/>
</dbReference>
<dbReference type="InterPro" id="IPR000073">
    <property type="entry name" value="AB_hydrolase_1"/>
</dbReference>
<evidence type="ECO:0000256" key="8">
    <source>
        <dbReference type="PIRSR" id="PIRSR000443-1"/>
    </source>
</evidence>
<dbReference type="InterPro" id="IPR029058">
    <property type="entry name" value="AB_hydrolase_fold"/>
</dbReference>
<dbReference type="NCBIfam" id="NF001209">
    <property type="entry name" value="PRK00175.1"/>
    <property type="match status" value="1"/>
</dbReference>
<dbReference type="EMBL" id="QWGB01000005">
    <property type="protein sequence ID" value="RIJ24773.1"/>
    <property type="molecule type" value="Genomic_DNA"/>
</dbReference>
<keyword evidence="2 7" id="KW-0963">Cytoplasm</keyword>
<feature type="active site" evidence="7 8">
    <location>
        <position position="351"/>
    </location>
</feature>
<dbReference type="AlphaFoldDB" id="A0A399R1H8"/>
<evidence type="ECO:0000259" key="9">
    <source>
        <dbReference type="Pfam" id="PF00561"/>
    </source>
</evidence>
<dbReference type="GO" id="GO:0004414">
    <property type="term" value="F:homoserine O-acetyltransferase activity"/>
    <property type="evidence" value="ECO:0007669"/>
    <property type="project" value="UniProtKB-UniRule"/>
</dbReference>
<proteinExistence type="inferred from homology"/>
<dbReference type="InterPro" id="IPR008220">
    <property type="entry name" value="HAT_MetX-like"/>
</dbReference>
<dbReference type="GO" id="GO:0009092">
    <property type="term" value="P:homoserine metabolic process"/>
    <property type="evidence" value="ECO:0007669"/>
    <property type="project" value="TreeGrafter"/>
</dbReference>
<evidence type="ECO:0000256" key="2">
    <source>
        <dbReference type="ARBA" id="ARBA00022490"/>
    </source>
</evidence>
<gene>
    <name evidence="7" type="primary">metXA</name>
    <name evidence="10" type="ORF">D1224_09510</name>
</gene>
<dbReference type="PIRSF" id="PIRSF000443">
    <property type="entry name" value="Homoser_Ac_trans"/>
    <property type="match status" value="1"/>
</dbReference>
<comment type="function">
    <text evidence="7">Transfers an acetyl group from acetyl-CoA to L-homoserine, forming acetyl-L-homoserine.</text>
</comment>
<organism evidence="10 11">
    <name type="scientific">Henriciella barbarensis</name>
    <dbReference type="NCBI Taxonomy" id="86342"/>
    <lineage>
        <taxon>Bacteria</taxon>
        <taxon>Pseudomonadati</taxon>
        <taxon>Pseudomonadota</taxon>
        <taxon>Alphaproteobacteria</taxon>
        <taxon>Hyphomonadales</taxon>
        <taxon>Hyphomonadaceae</taxon>
        <taxon>Henriciella</taxon>
    </lineage>
</organism>
<dbReference type="OrthoDB" id="9800754at2"/>
<accession>A0A399R1H8</accession>
<reference evidence="10 11" key="1">
    <citation type="submission" date="2018-08" db="EMBL/GenBank/DDBJ databases">
        <title>Henriciella mobilis sp. nov., isolated from seawater.</title>
        <authorList>
            <person name="Cheng H."/>
            <person name="Wu Y.-H."/>
            <person name="Xu X.-W."/>
            <person name="Guo L.-L."/>
        </authorList>
    </citation>
    <scope>NUCLEOTIDE SEQUENCE [LARGE SCALE GENOMIC DNA]</scope>
    <source>
        <strain evidence="10 11">CCUG66934</strain>
    </source>
</reference>
<keyword evidence="11" id="KW-1185">Reference proteome</keyword>
<dbReference type="FunFam" id="1.10.1740.110:FF:000001">
    <property type="entry name" value="Homoserine O-acetyltransferase"/>
    <property type="match status" value="1"/>
</dbReference>
<sequence>MPDNAPPQTSALRVLTLPEPLKLDCGETLDHVEIAYESWGEPNANRSNVILICHALTGDQFAASPNPLTGRPAWWPRVIGPGLAIDTDRYHVIATNVLGGCMGTTGPASNAPDGKPYGTRFPVITIGDMVRAQRAFIAALGIDSLFSVIGGSMGGMQALEWAAQAPGQVFTSVPIATSARHSAQNIAFYEVGRQAIMADPDWCEGNYLAQGKRPSRGLAIARMAAHITYVSEGALKRKFDRGLQDREKTSFSFDADFQVESYLRYQGHSFVDRFDANSYLYVTRAMDYFDLSSRSEGRLADVFRDTPVRFCVFSFSSDWHYPPEANREITRALIAAGAEVSYLDIQSDKGHDAFLLKEPIYERALAGFLSSSAELRGI</sequence>
<protein>
    <recommendedName>
        <fullName evidence="7">Homoserine O-acetyltransferase</fullName>
        <shortName evidence="7">HAT</shortName>
        <ecNumber evidence="7">2.3.1.31</ecNumber>
    </recommendedName>
    <alternativeName>
        <fullName evidence="7">Homoserine transacetylase</fullName>
        <shortName evidence="7">HTA</shortName>
    </alternativeName>
</protein>
<dbReference type="GO" id="GO:0005737">
    <property type="term" value="C:cytoplasm"/>
    <property type="evidence" value="ECO:0007669"/>
    <property type="project" value="UniProtKB-SubCell"/>
</dbReference>
<comment type="subunit">
    <text evidence="1 7">Homodimer.</text>
</comment>
<dbReference type="NCBIfam" id="TIGR01392">
    <property type="entry name" value="homoserO_Ac_trn"/>
    <property type="match status" value="1"/>
</dbReference>
<comment type="catalytic activity">
    <reaction evidence="7">
        <text>L-homoserine + acetyl-CoA = O-acetyl-L-homoserine + CoA</text>
        <dbReference type="Rhea" id="RHEA:13701"/>
        <dbReference type="ChEBI" id="CHEBI:57287"/>
        <dbReference type="ChEBI" id="CHEBI:57288"/>
        <dbReference type="ChEBI" id="CHEBI:57476"/>
        <dbReference type="ChEBI" id="CHEBI:57716"/>
        <dbReference type="EC" id="2.3.1.31"/>
    </reaction>
</comment>
<keyword evidence="6 7" id="KW-0012">Acyltransferase</keyword>
<keyword evidence="5 7" id="KW-0486">Methionine biosynthesis</keyword>
<dbReference type="GO" id="GO:0009086">
    <property type="term" value="P:methionine biosynthetic process"/>
    <property type="evidence" value="ECO:0007669"/>
    <property type="project" value="UniProtKB-UniRule"/>
</dbReference>
<dbReference type="HAMAP" id="MF_00296">
    <property type="entry name" value="MetX_acyltransf"/>
    <property type="match status" value="1"/>
</dbReference>
<keyword evidence="4 7" id="KW-0808">Transferase</keyword>
<dbReference type="RefSeq" id="WP_119379958.1">
    <property type="nucleotide sequence ID" value="NZ_QWGB01000005.1"/>
</dbReference>
<evidence type="ECO:0000256" key="3">
    <source>
        <dbReference type="ARBA" id="ARBA00022605"/>
    </source>
</evidence>
<evidence type="ECO:0000313" key="10">
    <source>
        <dbReference type="EMBL" id="RIJ24773.1"/>
    </source>
</evidence>
<keyword evidence="3 7" id="KW-0028">Amino-acid biosynthesis</keyword>
<dbReference type="Gene3D" id="1.10.1740.110">
    <property type="match status" value="1"/>
</dbReference>
<name>A0A399R1H8_9PROT</name>